<protein>
    <submittedName>
        <fullName evidence="2">Uncharacterized protein</fullName>
    </submittedName>
</protein>
<feature type="region of interest" description="Disordered" evidence="1">
    <location>
        <begin position="1"/>
        <end position="23"/>
    </location>
</feature>
<evidence type="ECO:0000313" key="3">
    <source>
        <dbReference type="Proteomes" id="UP001201985"/>
    </source>
</evidence>
<proteinExistence type="predicted"/>
<comment type="caution">
    <text evidence="2">The sequence shown here is derived from an EMBL/GenBank/DDBJ whole genome shotgun (WGS) entry which is preliminary data.</text>
</comment>
<sequence length="63" mass="6953">MRAFDGQLSGNRPISRSAEEKKRQLRDLKDALAALKPHAAASLRQSLTAKIKALETELAPRAR</sequence>
<dbReference type="Proteomes" id="UP001201985">
    <property type="component" value="Unassembled WGS sequence"/>
</dbReference>
<name>A0ABS9W2P0_9PROT</name>
<gene>
    <name evidence="2" type="ORF">MON41_03515</name>
</gene>
<dbReference type="EMBL" id="JALBUU010000004">
    <property type="protein sequence ID" value="MCI0752829.1"/>
    <property type="molecule type" value="Genomic_DNA"/>
</dbReference>
<dbReference type="RefSeq" id="WP_120008157.1">
    <property type="nucleotide sequence ID" value="NZ_JALBUU010000004.1"/>
</dbReference>
<evidence type="ECO:0000256" key="1">
    <source>
        <dbReference type="SAM" id="MobiDB-lite"/>
    </source>
</evidence>
<evidence type="ECO:0000313" key="2">
    <source>
        <dbReference type="EMBL" id="MCI0752829.1"/>
    </source>
</evidence>
<organism evidence="2 3">
    <name type="scientific">Teichococcus vastitatis</name>
    <dbReference type="NCBI Taxonomy" id="2307076"/>
    <lineage>
        <taxon>Bacteria</taxon>
        <taxon>Pseudomonadati</taxon>
        <taxon>Pseudomonadota</taxon>
        <taxon>Alphaproteobacteria</taxon>
        <taxon>Acetobacterales</taxon>
        <taxon>Roseomonadaceae</taxon>
        <taxon>Roseomonas</taxon>
    </lineage>
</organism>
<accession>A0ABS9W2P0</accession>
<keyword evidence="3" id="KW-1185">Reference proteome</keyword>
<reference evidence="2 3" key="1">
    <citation type="submission" date="2022-03" db="EMBL/GenBank/DDBJ databases">
        <title>Complete genome analysis of Roseomonas KG 17.1 : a prolific producer of plant growth promoters.</title>
        <authorList>
            <person name="Saadouli I."/>
            <person name="Najjari A."/>
            <person name="Mosbah A."/>
            <person name="Ouzari H.I."/>
        </authorList>
    </citation>
    <scope>NUCLEOTIDE SEQUENCE [LARGE SCALE GENOMIC DNA]</scope>
    <source>
        <strain evidence="2 3">KG17-1</strain>
    </source>
</reference>